<dbReference type="EMBL" id="JAUTBB010000001">
    <property type="protein sequence ID" value="MDQ1121267.1"/>
    <property type="molecule type" value="Genomic_DNA"/>
</dbReference>
<feature type="signal peptide" evidence="1">
    <location>
        <begin position="1"/>
        <end position="20"/>
    </location>
</feature>
<reference evidence="6 7" key="1">
    <citation type="submission" date="2019-02" db="EMBL/GenBank/DDBJ databases">
        <title>WGS of Pseudoxanthomonas species novum from clinical isolates.</title>
        <authorList>
            <person name="Bernier A.-M."/>
            <person name="Bernard K."/>
            <person name="Vachon A."/>
        </authorList>
    </citation>
    <scope>NUCLEOTIDE SEQUENCE [LARGE SCALE GENOMIC DNA]</scope>
    <source>
        <strain evidence="8">NML 170316</strain>
        <strain evidence="5 7">NML140781</strain>
        <strain evidence="3">NML170316</strain>
        <strain evidence="4 6">NML171202</strain>
    </source>
</reference>
<evidence type="ECO:0000313" key="4">
    <source>
        <dbReference type="EMBL" id="TAA24750.1"/>
    </source>
</evidence>
<accession>A0A4Q8LPR4</accession>
<sequence>MKRSTTTRLLLMGAAPLLFTACQNEPEVRQGLYTTVEACTRETGDAASCKQAFDSAQKQSADQAPRYATREQCKVDWGEDRCAEQRDSQGHSFIGPLMAGFFMSQMLNNRAGFNAAPAYQNRDNGWLRPTPGARPDTSGAFRTGTPGMTPINATPNRAVTVSRGGFGARSSGRASFGG</sequence>
<name>A0A4Q8L930_9GAMM</name>
<dbReference type="PROSITE" id="PS51257">
    <property type="entry name" value="PROKAR_LIPOPROTEIN"/>
    <property type="match status" value="1"/>
</dbReference>
<evidence type="ECO:0000313" key="2">
    <source>
        <dbReference type="EMBL" id="MDQ1121267.1"/>
    </source>
</evidence>
<dbReference type="InterPro" id="IPR009576">
    <property type="entry name" value="Biofilm_formation_YgiB"/>
</dbReference>
<dbReference type="EMBL" id="SHMB01000011">
    <property type="protein sequence ID" value="TAA24750.1"/>
    <property type="molecule type" value="Genomic_DNA"/>
</dbReference>
<dbReference type="AlphaFoldDB" id="A0A4Q8L930"/>
<keyword evidence="1" id="KW-0732">Signal</keyword>
<dbReference type="RefSeq" id="WP_130521638.1">
    <property type="nucleotide sequence ID" value="NZ_CAWZZE010000035.1"/>
</dbReference>
<dbReference type="Pfam" id="PF06693">
    <property type="entry name" value="DUF1190"/>
    <property type="match status" value="1"/>
</dbReference>
<organism evidence="4 6">
    <name type="scientific">Pseudoxanthomonas winnipegensis</name>
    <dbReference type="NCBI Taxonomy" id="2480810"/>
    <lineage>
        <taxon>Bacteria</taxon>
        <taxon>Pseudomonadati</taxon>
        <taxon>Pseudomonadota</taxon>
        <taxon>Gammaproteobacteria</taxon>
        <taxon>Lysobacterales</taxon>
        <taxon>Lysobacteraceae</taxon>
        <taxon>Pseudoxanthomonas</taxon>
    </lineage>
</organism>
<gene>
    <name evidence="5" type="ORF">EA656_17130</name>
    <name evidence="3" type="ORF">EA658_20570</name>
    <name evidence="4" type="ORF">EA661_18840</name>
    <name evidence="2" type="ORF">QE383_003575</name>
</gene>
<dbReference type="EMBL" id="SHMF01000005">
    <property type="protein sequence ID" value="TAA32330.1"/>
    <property type="molecule type" value="Genomic_DNA"/>
</dbReference>
<dbReference type="EMBL" id="SHME01000010">
    <property type="protein sequence ID" value="TAA16179.1"/>
    <property type="molecule type" value="Genomic_DNA"/>
</dbReference>
<evidence type="ECO:0000313" key="5">
    <source>
        <dbReference type="EMBL" id="TAA32330.1"/>
    </source>
</evidence>
<evidence type="ECO:0000313" key="7">
    <source>
        <dbReference type="Proteomes" id="UP000292087"/>
    </source>
</evidence>
<accession>A0A4Q8L930</accession>
<reference evidence="2" key="2">
    <citation type="submission" date="2023-07" db="EMBL/GenBank/DDBJ databases">
        <title>Functional and genomic diversity of the sorghum phyllosphere microbiome.</title>
        <authorList>
            <person name="Shade A."/>
        </authorList>
    </citation>
    <scope>NUCLEOTIDE SEQUENCE</scope>
    <source>
        <strain evidence="2">SORGH_AS_0908</strain>
    </source>
</reference>
<evidence type="ECO:0000313" key="8">
    <source>
        <dbReference type="Proteomes" id="UP000293089"/>
    </source>
</evidence>
<feature type="chain" id="PRO_5044608315" evidence="1">
    <location>
        <begin position="21"/>
        <end position="178"/>
    </location>
</feature>
<comment type="caution">
    <text evidence="4">The sequence shown here is derived from an EMBL/GenBank/DDBJ whole genome shotgun (WGS) entry which is preliminary data.</text>
</comment>
<keyword evidence="8" id="KW-1185">Reference proteome</keyword>
<dbReference type="Proteomes" id="UP000292087">
    <property type="component" value="Unassembled WGS sequence"/>
</dbReference>
<protein>
    <submittedName>
        <fullName evidence="4">DUF1190 domain-containing protein</fullName>
    </submittedName>
    <submittedName>
        <fullName evidence="2">Uncharacterized protein YgiB involved in biofilm formation</fullName>
    </submittedName>
</protein>
<evidence type="ECO:0000313" key="6">
    <source>
        <dbReference type="Proteomes" id="UP000291286"/>
    </source>
</evidence>
<dbReference type="Proteomes" id="UP000291286">
    <property type="component" value="Unassembled WGS sequence"/>
</dbReference>
<evidence type="ECO:0000313" key="3">
    <source>
        <dbReference type="EMBL" id="TAA16179.1"/>
    </source>
</evidence>
<dbReference type="Proteomes" id="UP000293089">
    <property type="component" value="Unassembled WGS sequence"/>
</dbReference>
<proteinExistence type="predicted"/>
<dbReference type="GeneID" id="93830757"/>
<dbReference type="Proteomes" id="UP001234354">
    <property type="component" value="Unassembled WGS sequence"/>
</dbReference>
<evidence type="ECO:0000256" key="1">
    <source>
        <dbReference type="SAM" id="SignalP"/>
    </source>
</evidence>